<reference evidence="2 3" key="1">
    <citation type="submission" date="2017-11" db="EMBL/GenBank/DDBJ databases">
        <title>Evolution of Phototrophy in the Chloroflexi Phylum Driven by Horizontal Gene Transfer.</title>
        <authorList>
            <person name="Ward L.M."/>
            <person name="Hemp J."/>
            <person name="Shih P.M."/>
            <person name="Mcglynn S.E."/>
            <person name="Fischer W."/>
        </authorList>
    </citation>
    <scope>NUCLEOTIDE SEQUENCE [LARGE SCALE GENOMIC DNA]</scope>
    <source>
        <strain evidence="2">JP3_13</strain>
    </source>
</reference>
<evidence type="ECO:0008006" key="4">
    <source>
        <dbReference type="Google" id="ProtNLM"/>
    </source>
</evidence>
<proteinExistence type="predicted"/>
<evidence type="ECO:0000256" key="1">
    <source>
        <dbReference type="SAM" id="Phobius"/>
    </source>
</evidence>
<gene>
    <name evidence="2" type="ORF">CUN49_04800</name>
</gene>
<dbReference type="Proteomes" id="UP000229681">
    <property type="component" value="Unassembled WGS sequence"/>
</dbReference>
<comment type="caution">
    <text evidence="2">The sequence shown here is derived from an EMBL/GenBank/DDBJ whole genome shotgun (WGS) entry which is preliminary data.</text>
</comment>
<sequence>MKMSPVGIVVLVLAIALLVIGIIGYSAMRGQEEALMRRLAAEGISVQAEVIRREQNQNPDNPIRKQYWLVFRYLVNGTPYEYREMVSQAEFENTPEGTRLSLTYLPSDPLVVTRTQYLLPYKQ</sequence>
<keyword evidence="1" id="KW-1133">Transmembrane helix</keyword>
<protein>
    <recommendedName>
        <fullName evidence="4">DUF3592 domain-containing protein</fullName>
    </recommendedName>
</protein>
<keyword evidence="1" id="KW-0812">Transmembrane</keyword>
<accession>A0A2M8PG84</accession>
<feature type="transmembrane region" description="Helical" evidence="1">
    <location>
        <begin position="6"/>
        <end position="28"/>
    </location>
</feature>
<dbReference type="AlphaFoldDB" id="A0A2M8PG84"/>
<evidence type="ECO:0000313" key="3">
    <source>
        <dbReference type="Proteomes" id="UP000229681"/>
    </source>
</evidence>
<evidence type="ECO:0000313" key="2">
    <source>
        <dbReference type="EMBL" id="PJF36553.1"/>
    </source>
</evidence>
<keyword evidence="1" id="KW-0472">Membrane</keyword>
<name>A0A2M8PG84_9CHLR</name>
<dbReference type="EMBL" id="PGTM01000045">
    <property type="protein sequence ID" value="PJF36553.1"/>
    <property type="molecule type" value="Genomic_DNA"/>
</dbReference>
<organism evidence="2 3">
    <name type="scientific">Candidatus Thermofonsia Clade 1 bacterium</name>
    <dbReference type="NCBI Taxonomy" id="2364210"/>
    <lineage>
        <taxon>Bacteria</taxon>
        <taxon>Bacillati</taxon>
        <taxon>Chloroflexota</taxon>
        <taxon>Candidatus Thermofontia</taxon>
        <taxon>Candidatus Thermofonsia Clade 1</taxon>
    </lineage>
</organism>